<accession>A0A1E1EZE7</accession>
<organism evidence="2 3">
    <name type="scientific">Sphingobium cloacae</name>
    <dbReference type="NCBI Taxonomy" id="120107"/>
    <lineage>
        <taxon>Bacteria</taxon>
        <taxon>Pseudomonadati</taxon>
        <taxon>Pseudomonadota</taxon>
        <taxon>Alphaproteobacteria</taxon>
        <taxon>Sphingomonadales</taxon>
        <taxon>Sphingomonadaceae</taxon>
        <taxon>Sphingobium</taxon>
    </lineage>
</organism>
<dbReference type="OrthoDB" id="7511047at2"/>
<reference evidence="2 3" key="1">
    <citation type="submission" date="2016-10" db="EMBL/GenBank/DDBJ databases">
        <title>Complete Genome Sequence of the Nonylphenol-Degrading Bacterium Sphingobium cloacae JCM 10874T.</title>
        <authorList>
            <person name="Ootsuka M."/>
            <person name="Nishizawa T."/>
            <person name="Ohta H."/>
        </authorList>
    </citation>
    <scope>NUCLEOTIDE SEQUENCE [LARGE SCALE GENOMIC DNA]</scope>
    <source>
        <strain evidence="2 3">JCM 10874</strain>
    </source>
</reference>
<dbReference type="Proteomes" id="UP000218272">
    <property type="component" value="Chromosome SCLO_1"/>
</dbReference>
<evidence type="ECO:0008006" key="4">
    <source>
        <dbReference type="Google" id="ProtNLM"/>
    </source>
</evidence>
<dbReference type="KEGG" id="sclo:SCLO_1005840"/>
<dbReference type="RefSeq" id="WP_066515764.1">
    <property type="nucleotide sequence ID" value="NZ_AP017655.1"/>
</dbReference>
<gene>
    <name evidence="2" type="ORF">SCLO_1005840</name>
</gene>
<evidence type="ECO:0000313" key="3">
    <source>
        <dbReference type="Proteomes" id="UP000218272"/>
    </source>
</evidence>
<dbReference type="EMBL" id="AP017655">
    <property type="protein sequence ID" value="BAV63624.1"/>
    <property type="molecule type" value="Genomic_DNA"/>
</dbReference>
<feature type="signal peptide" evidence="1">
    <location>
        <begin position="1"/>
        <end position="27"/>
    </location>
</feature>
<proteinExistence type="predicted"/>
<protein>
    <recommendedName>
        <fullName evidence="4">DUF2501 domain-containing protein</fullName>
    </recommendedName>
</protein>
<keyword evidence="3" id="KW-1185">Reference proteome</keyword>
<feature type="chain" id="PRO_5009112403" description="DUF2501 domain-containing protein" evidence="1">
    <location>
        <begin position="28"/>
        <end position="127"/>
    </location>
</feature>
<dbReference type="Pfam" id="PF10696">
    <property type="entry name" value="DUF2501"/>
    <property type="match status" value="1"/>
</dbReference>
<dbReference type="InterPro" id="IPR019637">
    <property type="entry name" value="DUF2501"/>
</dbReference>
<sequence length="127" mass="12411">MMILAGSRGLAIALSLSVAATPLPVSAAGGLGGLLGGILPDVASVGAGNAAGVLSYCVKNRVLGGANAASVLGRLTGQPGVASSDEFELGEQGTLQTEGGALPLGSLKGKLKSRMCGLVLKHARDFL</sequence>
<dbReference type="AlphaFoldDB" id="A0A1E1EZE7"/>
<name>A0A1E1EZE7_9SPHN</name>
<evidence type="ECO:0000313" key="2">
    <source>
        <dbReference type="EMBL" id="BAV63624.1"/>
    </source>
</evidence>
<evidence type="ECO:0000256" key="1">
    <source>
        <dbReference type="SAM" id="SignalP"/>
    </source>
</evidence>
<keyword evidence="1" id="KW-0732">Signal</keyword>